<proteinExistence type="predicted"/>
<dbReference type="EMBL" id="JBHZPZ010000001">
    <property type="protein sequence ID" value="MFE3866483.1"/>
    <property type="molecule type" value="Genomic_DNA"/>
</dbReference>
<reference evidence="1 2" key="1">
    <citation type="submission" date="2024-06" db="EMBL/GenBank/DDBJ databases">
        <title>Flavobacterium spp. isolated from glacier.</title>
        <authorList>
            <person name="Han D."/>
        </authorList>
    </citation>
    <scope>NUCLEOTIDE SEQUENCE [LARGE SCALE GENOMIC DNA]</scope>
    <source>
        <strain evidence="1 2">LS2P90</strain>
    </source>
</reference>
<dbReference type="RefSeq" id="WP_379853139.1">
    <property type="nucleotide sequence ID" value="NZ_JBHZPZ010000001.1"/>
</dbReference>
<keyword evidence="2" id="KW-1185">Reference proteome</keyword>
<organism evidence="1 2">
    <name type="scientific">Flavobacterium xylosi</name>
    <dbReference type="NCBI Taxonomy" id="3230415"/>
    <lineage>
        <taxon>Bacteria</taxon>
        <taxon>Pseudomonadati</taxon>
        <taxon>Bacteroidota</taxon>
        <taxon>Flavobacteriia</taxon>
        <taxon>Flavobacteriales</taxon>
        <taxon>Flavobacteriaceae</taxon>
        <taxon>Flavobacterium</taxon>
    </lineage>
</organism>
<gene>
    <name evidence="1" type="ORF">ACFX5E_00170</name>
</gene>
<sequence length="149" mass="17095">MKQKTIIQVWGKAGSGKTTTIKIIRHELEKKYVNTIHKYSLPLPKGEIFEIFTCNGLQIGISSMGDDLNDFLENHLDQCFDKCSIIIAASRVYNNVDKFLREEAIKNDFRLIKATNYRIQSTEIERNEFNQASAIHIVDLISQIMNSTI</sequence>
<dbReference type="Proteomes" id="UP001600109">
    <property type="component" value="Unassembled WGS sequence"/>
</dbReference>
<dbReference type="InterPro" id="IPR027417">
    <property type="entry name" value="P-loop_NTPase"/>
</dbReference>
<dbReference type="SUPFAM" id="SSF52540">
    <property type="entry name" value="P-loop containing nucleoside triphosphate hydrolases"/>
    <property type="match status" value="1"/>
</dbReference>
<comment type="caution">
    <text evidence="1">The sequence shown here is derived from an EMBL/GenBank/DDBJ whole genome shotgun (WGS) entry which is preliminary data.</text>
</comment>
<name>A0ABW6HR61_9FLAO</name>
<accession>A0ABW6HR61</accession>
<evidence type="ECO:0000313" key="2">
    <source>
        <dbReference type="Proteomes" id="UP001600109"/>
    </source>
</evidence>
<protein>
    <submittedName>
        <fullName evidence="1">Uncharacterized protein</fullName>
    </submittedName>
</protein>
<evidence type="ECO:0000313" key="1">
    <source>
        <dbReference type="EMBL" id="MFE3866483.1"/>
    </source>
</evidence>